<keyword evidence="2" id="KW-1133">Transmembrane helix</keyword>
<dbReference type="Gene3D" id="3.90.550.20">
    <property type="match status" value="1"/>
</dbReference>
<dbReference type="InterPro" id="IPR029044">
    <property type="entry name" value="Nucleotide-diphossugar_trans"/>
</dbReference>
<name>A0AAJ0FQ37_9HYPO</name>
<accession>A0AAJ0FQ37</accession>
<feature type="transmembrane region" description="Helical" evidence="2">
    <location>
        <begin position="28"/>
        <end position="47"/>
    </location>
</feature>
<dbReference type="EMBL" id="JASWJB010000256">
    <property type="protein sequence ID" value="KAK2592616.1"/>
    <property type="molecule type" value="Genomic_DNA"/>
</dbReference>
<dbReference type="Proteomes" id="UP001251528">
    <property type="component" value="Unassembled WGS sequence"/>
</dbReference>
<dbReference type="SUPFAM" id="SSF53448">
    <property type="entry name" value="Nucleotide-diphospho-sugar transferases"/>
    <property type="match status" value="1"/>
</dbReference>
<keyword evidence="2" id="KW-0472">Membrane</keyword>
<gene>
    <name evidence="3" type="ORF">QQS21_009681</name>
</gene>
<evidence type="ECO:0000256" key="2">
    <source>
        <dbReference type="SAM" id="Phobius"/>
    </source>
</evidence>
<evidence type="ECO:0000256" key="1">
    <source>
        <dbReference type="ARBA" id="ARBA00009003"/>
    </source>
</evidence>
<dbReference type="PANTHER" id="PTHR46830:SF2">
    <property type="entry name" value="ALPHA-1,4-N-ACETYLGLUCOSAMINYLTRANSFERASE"/>
    <property type="match status" value="1"/>
</dbReference>
<proteinExistence type="inferred from homology"/>
<evidence type="ECO:0000313" key="3">
    <source>
        <dbReference type="EMBL" id="KAK2592616.1"/>
    </source>
</evidence>
<sequence length="394" mass="45867">MRFLKDAAKGAPFRGVALVRKATRVTPLRTSILCVIFLAYYFRFSIFDYCDYVRQVQPWSGQRQIEQHFEPSENELACLRGTPLTNTNTNFNNKNTNTAMTASSSQADTIPNVVHFIYIFREPLALKKGLQFDFLSYLAIRSALVSMRPSFVFLHYAFVHKNGDGSSKMHLDPLSNPWIRRLRNDIHLVEHQLGDVRGKQIPHLADVMRLQILRDNGGIYLDIDTFALQPFTNILNPPRPHDIVLGHEGGNRWGLCNAAIVARKNSTFIHQWIYEYEHGQSHKQWNYKGVVFPKQLADKLPGEICTLPPDAFFWPTWTWNHVEWMHEELDAEQAKHWKEVIRKNGGALFEGQLAYHAWSQMSAKRFLNQLTPEVVRWRDTRFNLLMRRFLEDDV</sequence>
<keyword evidence="2" id="KW-0812">Transmembrane</keyword>
<dbReference type="PANTHER" id="PTHR46830">
    <property type="entry name" value="TRANSFERASE, PUTATIVE-RELATED"/>
    <property type="match status" value="1"/>
</dbReference>
<keyword evidence="4" id="KW-1185">Reference proteome</keyword>
<comment type="similarity">
    <text evidence="1">Belongs to the glycosyltransferase 32 family.</text>
</comment>
<comment type="caution">
    <text evidence="3">The sequence shown here is derived from an EMBL/GenBank/DDBJ whole genome shotgun (WGS) entry which is preliminary data.</text>
</comment>
<reference evidence="3" key="1">
    <citation type="submission" date="2023-06" db="EMBL/GenBank/DDBJ databases">
        <title>Conoideocrella luteorostrata (Hypocreales: Clavicipitaceae), a potential biocontrol fungus for elongate hemlock scale in United States Christmas tree production areas.</title>
        <authorList>
            <person name="Barrett H."/>
            <person name="Lovett B."/>
            <person name="Macias A.M."/>
            <person name="Stajich J.E."/>
            <person name="Kasson M.T."/>
        </authorList>
    </citation>
    <scope>NUCLEOTIDE SEQUENCE</scope>
    <source>
        <strain evidence="3">ARSEF 14590</strain>
    </source>
</reference>
<organism evidence="3 4">
    <name type="scientific">Conoideocrella luteorostrata</name>
    <dbReference type="NCBI Taxonomy" id="1105319"/>
    <lineage>
        <taxon>Eukaryota</taxon>
        <taxon>Fungi</taxon>
        <taxon>Dikarya</taxon>
        <taxon>Ascomycota</taxon>
        <taxon>Pezizomycotina</taxon>
        <taxon>Sordariomycetes</taxon>
        <taxon>Hypocreomycetidae</taxon>
        <taxon>Hypocreales</taxon>
        <taxon>Clavicipitaceae</taxon>
        <taxon>Conoideocrella</taxon>
    </lineage>
</organism>
<dbReference type="InterPro" id="IPR007577">
    <property type="entry name" value="GlycoTrfase_DXD_sugar-bd_CS"/>
</dbReference>
<dbReference type="GO" id="GO:1901135">
    <property type="term" value="P:carbohydrate derivative metabolic process"/>
    <property type="evidence" value="ECO:0007669"/>
    <property type="project" value="UniProtKB-ARBA"/>
</dbReference>
<protein>
    <submittedName>
        <fullName evidence="3">Uncharacterized protein</fullName>
    </submittedName>
</protein>
<dbReference type="AlphaFoldDB" id="A0AAJ0FQ37"/>
<dbReference type="Pfam" id="PF04488">
    <property type="entry name" value="Gly_transf_sug"/>
    <property type="match status" value="1"/>
</dbReference>
<evidence type="ECO:0000313" key="4">
    <source>
        <dbReference type="Proteomes" id="UP001251528"/>
    </source>
</evidence>